<dbReference type="Gene3D" id="3.40.50.1390">
    <property type="entry name" value="Resolvase, N-terminal catalytic domain"/>
    <property type="match status" value="1"/>
</dbReference>
<evidence type="ECO:0000259" key="4">
    <source>
        <dbReference type="PROSITE" id="PS51737"/>
    </source>
</evidence>
<dbReference type="InterPro" id="IPR050639">
    <property type="entry name" value="SSR_resolvase"/>
</dbReference>
<evidence type="ECO:0000256" key="1">
    <source>
        <dbReference type="ARBA" id="ARBA00023125"/>
    </source>
</evidence>
<feature type="domain" description="Resolvase/invertase-type recombinase catalytic" evidence="3">
    <location>
        <begin position="18"/>
        <end position="165"/>
    </location>
</feature>
<keyword evidence="1" id="KW-0238">DNA-binding</keyword>
<dbReference type="Proteomes" id="UP001600943">
    <property type="component" value="Unassembled WGS sequence"/>
</dbReference>
<dbReference type="RefSeq" id="WP_390403654.1">
    <property type="nucleotide sequence ID" value="NZ_BAABYW010000001.1"/>
</dbReference>
<evidence type="ECO:0000259" key="3">
    <source>
        <dbReference type="PROSITE" id="PS51736"/>
    </source>
</evidence>
<dbReference type="SUPFAM" id="SSF53041">
    <property type="entry name" value="Resolvase-like"/>
    <property type="match status" value="1"/>
</dbReference>
<dbReference type="Pfam" id="PF07508">
    <property type="entry name" value="Recombinase"/>
    <property type="match status" value="1"/>
</dbReference>
<protein>
    <recommendedName>
        <fullName evidence="7">Recombinase family protein</fullName>
    </recommendedName>
</protein>
<dbReference type="EMBL" id="BAABYW010000001">
    <property type="protein sequence ID" value="GAA6406701.1"/>
    <property type="molecule type" value="Genomic_DNA"/>
</dbReference>
<feature type="domain" description="Recombinase" evidence="4">
    <location>
        <begin position="174"/>
        <end position="299"/>
    </location>
</feature>
<dbReference type="CDD" id="cd00338">
    <property type="entry name" value="Ser_Recombinase"/>
    <property type="match status" value="1"/>
</dbReference>
<organism evidence="5 6">
    <name type="scientific">Blautia hominis</name>
    <dbReference type="NCBI Taxonomy" id="2025493"/>
    <lineage>
        <taxon>Bacteria</taxon>
        <taxon>Bacillati</taxon>
        <taxon>Bacillota</taxon>
        <taxon>Clostridia</taxon>
        <taxon>Lachnospirales</taxon>
        <taxon>Lachnospiraceae</taxon>
        <taxon>Blautia</taxon>
    </lineage>
</organism>
<dbReference type="SMART" id="SM00857">
    <property type="entry name" value="Resolvase"/>
    <property type="match status" value="1"/>
</dbReference>
<dbReference type="PROSITE" id="PS51737">
    <property type="entry name" value="RECOMBINASE_DNA_BIND"/>
    <property type="match status" value="1"/>
</dbReference>
<dbReference type="PROSITE" id="PS51736">
    <property type="entry name" value="RECOMBINASES_3"/>
    <property type="match status" value="1"/>
</dbReference>
<evidence type="ECO:0000313" key="6">
    <source>
        <dbReference type="Proteomes" id="UP001600943"/>
    </source>
</evidence>
<dbReference type="PANTHER" id="PTHR30461">
    <property type="entry name" value="DNA-INVERTASE FROM LAMBDOID PROPHAGE"/>
    <property type="match status" value="1"/>
</dbReference>
<keyword evidence="6" id="KW-1185">Reference proteome</keyword>
<evidence type="ECO:0000256" key="2">
    <source>
        <dbReference type="ARBA" id="ARBA00023172"/>
    </source>
</evidence>
<dbReference type="InterPro" id="IPR025827">
    <property type="entry name" value="Zn_ribbon_recom_dom"/>
</dbReference>
<dbReference type="InterPro" id="IPR006119">
    <property type="entry name" value="Resolv_N"/>
</dbReference>
<dbReference type="Pfam" id="PF00239">
    <property type="entry name" value="Resolvase"/>
    <property type="match status" value="1"/>
</dbReference>
<sequence length="426" mass="49104">MRIRMLKPVQNKIPKKKRVCAYARVSTDSRKQGESLENQVSSYERSLNANPEYEFIGVFADQGISGFSRNRPEFQRMVQMAKEGQIDLIITKSISRFARNTAVLLETVRELRLIGVAVYFEEQNINTLSGDGEVMLTVLASFAEEESRNVSENRKWSIRKKFERGEYMINTERFMGYDKDEFGELVINPKEAMAVRFFADMYLLGVGSSRLGQLADFLGIPSVTGGKWTGGSFIGMFKNEKYKGDFHLQKYYTPEDKRNQTVRNHGEVQSYYMEDSHPAILSTEVWDALQEKIEENKRGRNIAQSDTQKYQNRYPLTGMLYCPHCGKTLRRRIGYKKKVEWLCSTYIEEGKQVCPGVRIPDESASRQDIIERTVAEEVYRNGKKHYRYTSKAEFDSRGRECHAEEETAGGGVLSGEYRPRRTAIKL</sequence>
<dbReference type="PANTHER" id="PTHR30461:SF2">
    <property type="entry name" value="SERINE RECOMBINASE PINE-RELATED"/>
    <property type="match status" value="1"/>
</dbReference>
<reference evidence="5 6" key="1">
    <citation type="submission" date="2024-04" db="EMBL/GenBank/DDBJ databases">
        <title>Defined microbial consortia suppress multidrug-resistant proinflammatory Enterobacteriaceae via ecological control.</title>
        <authorList>
            <person name="Furuichi M."/>
            <person name="Kawaguchi T."/>
            <person name="Pust M."/>
            <person name="Yasuma K."/>
            <person name="Plichta D."/>
            <person name="Hasegawa N."/>
            <person name="Ohya T."/>
            <person name="Bhattarai S."/>
            <person name="Sasajima S."/>
            <person name="Aoto Y."/>
            <person name="Tuganbaev T."/>
            <person name="Yaginuma M."/>
            <person name="Ueda M."/>
            <person name="Okahashi N."/>
            <person name="Amafuji K."/>
            <person name="Kiridooshi Y."/>
            <person name="Sugita K."/>
            <person name="Strazar M."/>
            <person name="Skelly A."/>
            <person name="Suda W."/>
            <person name="Hattori M."/>
            <person name="Nakamoto N."/>
            <person name="Caballero S."/>
            <person name="Norman J."/>
            <person name="Olle B."/>
            <person name="Tanoue T."/>
            <person name="Arita M."/>
            <person name="Bucci V."/>
            <person name="Atarashi K."/>
            <person name="Xavier R."/>
            <person name="Honda K."/>
        </authorList>
    </citation>
    <scope>NUCLEOTIDE SEQUENCE [LARGE SCALE GENOMIC DNA]</scope>
    <source>
        <strain evidence="6">k04-0078-D8-1</strain>
    </source>
</reference>
<dbReference type="Pfam" id="PF13408">
    <property type="entry name" value="Zn_ribbon_recom"/>
    <property type="match status" value="1"/>
</dbReference>
<gene>
    <name evidence="5" type="ORF">K040078D81_08180</name>
</gene>
<keyword evidence="2" id="KW-0233">DNA recombination</keyword>
<dbReference type="InterPro" id="IPR036162">
    <property type="entry name" value="Resolvase-like_N_sf"/>
</dbReference>
<name>A0ABQ0B5G6_9FIRM</name>
<accession>A0ABQ0B5G6</accession>
<evidence type="ECO:0000313" key="5">
    <source>
        <dbReference type="EMBL" id="GAA6406701.1"/>
    </source>
</evidence>
<dbReference type="Gene3D" id="3.90.1750.20">
    <property type="entry name" value="Putative Large Serine Recombinase, Chain B, Domain 2"/>
    <property type="match status" value="1"/>
</dbReference>
<comment type="caution">
    <text evidence="5">The sequence shown here is derived from an EMBL/GenBank/DDBJ whole genome shotgun (WGS) entry which is preliminary data.</text>
</comment>
<proteinExistence type="predicted"/>
<dbReference type="InterPro" id="IPR011109">
    <property type="entry name" value="DNA_bind_recombinase_dom"/>
</dbReference>
<evidence type="ECO:0008006" key="7">
    <source>
        <dbReference type="Google" id="ProtNLM"/>
    </source>
</evidence>
<dbReference type="InterPro" id="IPR038109">
    <property type="entry name" value="DNA_bind_recomb_sf"/>
</dbReference>